<proteinExistence type="predicted"/>
<keyword evidence="1" id="KW-0472">Membrane</keyword>
<accession>V6SK64</accession>
<dbReference type="AlphaFoldDB" id="V6SK64"/>
<reference evidence="2 3" key="1">
    <citation type="submission" date="2013-08" db="EMBL/GenBank/DDBJ databases">
        <title>Flavobacterium limnosediminis JC2902 genome sequencing.</title>
        <authorList>
            <person name="Lee K."/>
            <person name="Yi H."/>
            <person name="Park S."/>
            <person name="Chun J."/>
        </authorList>
    </citation>
    <scope>NUCLEOTIDE SEQUENCE [LARGE SCALE GENOMIC DNA]</scope>
    <source>
        <strain evidence="2 3">JC2902</strain>
    </source>
</reference>
<dbReference type="EMBL" id="AVGG01000013">
    <property type="protein sequence ID" value="ESU27108.1"/>
    <property type="molecule type" value="Genomic_DNA"/>
</dbReference>
<organism evidence="2 3">
    <name type="scientific">Flavobacterium limnosediminis JC2902</name>
    <dbReference type="NCBI Taxonomy" id="1341181"/>
    <lineage>
        <taxon>Bacteria</taxon>
        <taxon>Pseudomonadati</taxon>
        <taxon>Bacteroidota</taxon>
        <taxon>Flavobacteriia</taxon>
        <taxon>Flavobacteriales</taxon>
        <taxon>Flavobacteriaceae</taxon>
        <taxon>Flavobacterium</taxon>
    </lineage>
</organism>
<protein>
    <submittedName>
        <fullName evidence="2">Uncharacterized protein</fullName>
    </submittedName>
</protein>
<keyword evidence="1" id="KW-1133">Transmembrane helix</keyword>
<evidence type="ECO:0000313" key="3">
    <source>
        <dbReference type="Proteomes" id="UP000018004"/>
    </source>
</evidence>
<gene>
    <name evidence="2" type="ORF">FLJC2902T_22160</name>
</gene>
<evidence type="ECO:0000313" key="2">
    <source>
        <dbReference type="EMBL" id="ESU27108.1"/>
    </source>
</evidence>
<evidence type="ECO:0000256" key="1">
    <source>
        <dbReference type="SAM" id="Phobius"/>
    </source>
</evidence>
<dbReference type="Proteomes" id="UP000018004">
    <property type="component" value="Unassembled WGS sequence"/>
</dbReference>
<sequence>MDSDINYLVFLLFTIAYFSLVSHFVTLIPVSSQLIITSLTTSFKNNFKILLEITNGI</sequence>
<keyword evidence="3" id="KW-1185">Reference proteome</keyword>
<name>V6SK64_9FLAO</name>
<comment type="caution">
    <text evidence="2">The sequence shown here is derived from an EMBL/GenBank/DDBJ whole genome shotgun (WGS) entry which is preliminary data.</text>
</comment>
<dbReference type="PATRIC" id="fig|1341181.4.peg.2181"/>
<feature type="transmembrane region" description="Helical" evidence="1">
    <location>
        <begin position="6"/>
        <end position="28"/>
    </location>
</feature>
<dbReference type="STRING" id="1341181.FLJC2902T_22160"/>
<keyword evidence="1" id="KW-0812">Transmembrane</keyword>